<organism evidence="3 4">
    <name type="scientific">Halogeometricum limi</name>
    <dbReference type="NCBI Taxonomy" id="555875"/>
    <lineage>
        <taxon>Archaea</taxon>
        <taxon>Methanobacteriati</taxon>
        <taxon>Methanobacteriota</taxon>
        <taxon>Stenosarchaea group</taxon>
        <taxon>Halobacteria</taxon>
        <taxon>Halobacteriales</taxon>
        <taxon>Haloferacaceae</taxon>
        <taxon>Halogeometricum</taxon>
    </lineage>
</organism>
<dbReference type="Proteomes" id="UP000243250">
    <property type="component" value="Unassembled WGS sequence"/>
</dbReference>
<evidence type="ECO:0000259" key="2">
    <source>
        <dbReference type="Pfam" id="PF26472"/>
    </source>
</evidence>
<gene>
    <name evidence="3" type="ORF">SAMN04488124_2900</name>
</gene>
<evidence type="ECO:0000313" key="3">
    <source>
        <dbReference type="EMBL" id="SFR63446.1"/>
    </source>
</evidence>
<dbReference type="Pfam" id="PF17647">
    <property type="entry name" value="DUF5518"/>
    <property type="match status" value="1"/>
</dbReference>
<dbReference type="EMBL" id="FOYS01000005">
    <property type="protein sequence ID" value="SFR63446.1"/>
    <property type="molecule type" value="Genomic_DNA"/>
</dbReference>
<feature type="transmembrane region" description="Helical" evidence="1">
    <location>
        <begin position="97"/>
        <end position="122"/>
    </location>
</feature>
<dbReference type="STRING" id="555875.SAMN04488124_2900"/>
<keyword evidence="1" id="KW-1133">Transmembrane helix</keyword>
<feature type="transmembrane region" description="Helical" evidence="1">
    <location>
        <begin position="12"/>
        <end position="43"/>
    </location>
</feature>
<sequence>MTTRFTRTTGRTVAVGAFVGLVASYLPFVSLVAPLVAGGVAGFLEGGNVRRGSLVGGLTGLVVAVAESVLSVGIAAATLGVGGVEGVSATGLLLAGALWIVAAAGQAVVAGVGGALGAVVRADRTDRAARSDADRSAPGVRAVPLLASLLAAVVTFAGVGLGVTALLDPYIWPSMLVGIPVGAVTGAAVGVLGYHVLVTRAGDRGPGGTSGAS</sequence>
<reference evidence="4" key="1">
    <citation type="submission" date="2016-10" db="EMBL/GenBank/DDBJ databases">
        <authorList>
            <person name="Varghese N."/>
            <person name="Submissions S."/>
        </authorList>
    </citation>
    <scope>NUCLEOTIDE SEQUENCE [LARGE SCALE GENOMIC DNA]</scope>
    <source>
        <strain evidence="4">CGMCC 1.8711</strain>
    </source>
</reference>
<keyword evidence="1" id="KW-0812">Transmembrane</keyword>
<feature type="domain" description="DUF8147" evidence="2">
    <location>
        <begin position="145"/>
        <end position="204"/>
    </location>
</feature>
<feature type="transmembrane region" description="Helical" evidence="1">
    <location>
        <begin position="143"/>
        <end position="164"/>
    </location>
</feature>
<evidence type="ECO:0000313" key="4">
    <source>
        <dbReference type="Proteomes" id="UP000243250"/>
    </source>
</evidence>
<keyword evidence="4" id="KW-1185">Reference proteome</keyword>
<dbReference type="OrthoDB" id="162223at2157"/>
<feature type="transmembrane region" description="Helical" evidence="1">
    <location>
        <begin position="170"/>
        <end position="194"/>
    </location>
</feature>
<name>A0A1I6I9R8_9EURY</name>
<dbReference type="AlphaFoldDB" id="A0A1I6I9R8"/>
<dbReference type="Pfam" id="PF26472">
    <property type="entry name" value="DUF8147"/>
    <property type="match status" value="1"/>
</dbReference>
<keyword evidence="1" id="KW-0472">Membrane</keyword>
<dbReference type="InterPro" id="IPR040493">
    <property type="entry name" value="DUF5518"/>
</dbReference>
<dbReference type="InterPro" id="IPR058460">
    <property type="entry name" value="DUF8147"/>
</dbReference>
<proteinExistence type="predicted"/>
<dbReference type="RefSeq" id="WP_217642709.1">
    <property type="nucleotide sequence ID" value="NZ_FOYS01000005.1"/>
</dbReference>
<protein>
    <recommendedName>
        <fullName evidence="2">DUF8147 domain-containing protein</fullName>
    </recommendedName>
</protein>
<accession>A0A1I6I9R8</accession>
<evidence type="ECO:0000256" key="1">
    <source>
        <dbReference type="SAM" id="Phobius"/>
    </source>
</evidence>